<name>A0ACC0FC11_9ERIC</name>
<accession>A0ACC0FC11</accession>
<dbReference type="Proteomes" id="UP001060215">
    <property type="component" value="Chromosome 15"/>
</dbReference>
<dbReference type="EMBL" id="CM045772">
    <property type="protein sequence ID" value="KAI7986195.1"/>
    <property type="molecule type" value="Genomic_DNA"/>
</dbReference>
<gene>
    <name evidence="1" type="ORF">LOK49_LG14G01099</name>
</gene>
<evidence type="ECO:0000313" key="1">
    <source>
        <dbReference type="EMBL" id="KAI7986195.1"/>
    </source>
</evidence>
<protein>
    <submittedName>
        <fullName evidence="1">Stemmadenine O-acetyltransferase</fullName>
    </submittedName>
</protein>
<keyword evidence="2" id="KW-1185">Reference proteome</keyword>
<reference evidence="1 2" key="1">
    <citation type="journal article" date="2022" name="Plant J.">
        <title>Chromosome-level genome of Camellia lanceoleosa provides a valuable resource for understanding genome evolution and self-incompatibility.</title>
        <authorList>
            <person name="Gong W."/>
            <person name="Xiao S."/>
            <person name="Wang L."/>
            <person name="Liao Z."/>
            <person name="Chang Y."/>
            <person name="Mo W."/>
            <person name="Hu G."/>
            <person name="Li W."/>
            <person name="Zhao G."/>
            <person name="Zhu H."/>
            <person name="Hu X."/>
            <person name="Ji K."/>
            <person name="Xiang X."/>
            <person name="Song Q."/>
            <person name="Yuan D."/>
            <person name="Jin S."/>
            <person name="Zhang L."/>
        </authorList>
    </citation>
    <scope>NUCLEOTIDE SEQUENCE [LARGE SCALE GENOMIC DNA]</scope>
    <source>
        <strain evidence="1">SQ_2022a</strain>
    </source>
</reference>
<evidence type="ECO:0000313" key="2">
    <source>
        <dbReference type="Proteomes" id="UP001060215"/>
    </source>
</evidence>
<comment type="caution">
    <text evidence="1">The sequence shown here is derived from an EMBL/GenBank/DDBJ whole genome shotgun (WGS) entry which is preliminary data.</text>
</comment>
<organism evidence="1 2">
    <name type="scientific">Camellia lanceoleosa</name>
    <dbReference type="NCBI Taxonomy" id="1840588"/>
    <lineage>
        <taxon>Eukaryota</taxon>
        <taxon>Viridiplantae</taxon>
        <taxon>Streptophyta</taxon>
        <taxon>Embryophyta</taxon>
        <taxon>Tracheophyta</taxon>
        <taxon>Spermatophyta</taxon>
        <taxon>Magnoliopsida</taxon>
        <taxon>eudicotyledons</taxon>
        <taxon>Gunneridae</taxon>
        <taxon>Pentapetalae</taxon>
        <taxon>asterids</taxon>
        <taxon>Ericales</taxon>
        <taxon>Theaceae</taxon>
        <taxon>Camellia</taxon>
    </lineage>
</organism>
<sequence>MEGDHGNFPTDGDSNEQRQITVDAQVVGDEITTEGVPNPKVLDPISSALILDLFVHFDCFSIGGDDFVPKTFKDSHGVNISLGLENHPLKWRVHQTFLFNTQPPQNLSALLFDQFVAPFFAIPIVLYYSSVEKATSHVKQSEMSSILKRSLSDALTLYYPFAGRMKGESSVDCNDEGVDYLEARVDASISDVVKFPQVEVVSQFIPSVNYRNGETSDVQLAIQVNFFNCGGLAIGIGFSHRIADGLTLSTFIKAWAAMARGETSLASPIFISSSIFPPRDPLGFKQTPDTSQERLITRRFCFTSSTIAALKAEVGTCAVHPTRVEMVTAVIWKCAMAQSGLDKSTVTHAVNVRGKMDPPLPETALGNIFRQAYAYANGIVELGRLVGELREGIGKIGSEYLMKLKSENAYEMIMNNIKKVGELVSNKEVLFLRFTSWCKFPIFEADFGWGKPIWVSSGSRAIKNSVMLMDSMCSDGGIEAWVTMDEESMMKFEQDPLLLSFVSS</sequence>
<proteinExistence type="predicted"/>